<evidence type="ECO:0000313" key="1">
    <source>
        <dbReference type="EMBL" id="BBL72065.1"/>
    </source>
</evidence>
<dbReference type="EMBL" id="AP019782">
    <property type="protein sequence ID" value="BBL72065.1"/>
    <property type="molecule type" value="Genomic_DNA"/>
</dbReference>
<sequence length="142" mass="15213">MDNRRVLLYHKQATSARTLFLDHAHGSVLAPGPLPALSSVAEEDDERGLSGLLPHPAALLKELSGELGLAMGLLEIDAEFRVLVDTPPGPVAVYLAHFTTMDPPRALMGEKGASFLPLTALRGRHPAEMELLRRAYASILGG</sequence>
<reference evidence="1" key="1">
    <citation type="submission" date="2019-06" db="EMBL/GenBank/DDBJ databases">
        <title>Complete genome sequence of Methylogaea oryzae strain JCM16910.</title>
        <authorList>
            <person name="Asakawa S."/>
        </authorList>
    </citation>
    <scope>NUCLEOTIDE SEQUENCE</scope>
    <source>
        <strain evidence="1">E10</strain>
    </source>
</reference>
<dbReference type="AlphaFoldDB" id="A0A8D4VQ91"/>
<gene>
    <name evidence="1" type="ORF">MoryE10_26710</name>
</gene>
<dbReference type="KEGG" id="moz:MoryE10_26710"/>
<proteinExistence type="predicted"/>
<name>A0A8D4VQ91_9GAMM</name>
<organism evidence="1 2">
    <name type="scientific">Methylogaea oryzae</name>
    <dbReference type="NCBI Taxonomy" id="1295382"/>
    <lineage>
        <taxon>Bacteria</taxon>
        <taxon>Pseudomonadati</taxon>
        <taxon>Pseudomonadota</taxon>
        <taxon>Gammaproteobacteria</taxon>
        <taxon>Methylococcales</taxon>
        <taxon>Methylococcaceae</taxon>
        <taxon>Methylogaea</taxon>
    </lineage>
</organism>
<keyword evidence="2" id="KW-1185">Reference proteome</keyword>
<dbReference type="Proteomes" id="UP000824988">
    <property type="component" value="Chromosome"/>
</dbReference>
<accession>A0A8D4VQ91</accession>
<dbReference type="RefSeq" id="WP_221047345.1">
    <property type="nucleotide sequence ID" value="NZ_AP019782.1"/>
</dbReference>
<protein>
    <submittedName>
        <fullName evidence="1">Uncharacterized protein</fullName>
    </submittedName>
</protein>
<evidence type="ECO:0000313" key="2">
    <source>
        <dbReference type="Proteomes" id="UP000824988"/>
    </source>
</evidence>